<proteinExistence type="predicted"/>
<protein>
    <submittedName>
        <fullName evidence="1">Uncharacterized protein</fullName>
    </submittedName>
</protein>
<sequence length="91" mass="9569">MKKSLKNILPITIIAFGISGAFISTAMEKGTAKITALPLIGYPVSPDGKCTDIAVNCNDLGTALCRVSGLSGPVAYQKDAQNNCLQPLYRP</sequence>
<dbReference type="OrthoDB" id="1361249at2"/>
<evidence type="ECO:0000313" key="2">
    <source>
        <dbReference type="Proteomes" id="UP000184121"/>
    </source>
</evidence>
<organism evidence="1 2">
    <name type="scientific">Flavobacterium saccharophilum</name>
    <dbReference type="NCBI Taxonomy" id="29534"/>
    <lineage>
        <taxon>Bacteria</taxon>
        <taxon>Pseudomonadati</taxon>
        <taxon>Bacteroidota</taxon>
        <taxon>Flavobacteriia</taxon>
        <taxon>Flavobacteriales</taxon>
        <taxon>Flavobacteriaceae</taxon>
        <taxon>Flavobacterium</taxon>
    </lineage>
</organism>
<dbReference type="AlphaFoldDB" id="A0A1M7FLP9"/>
<keyword evidence="2" id="KW-1185">Reference proteome</keyword>
<name>A0A1M7FLP9_9FLAO</name>
<reference evidence="2" key="1">
    <citation type="submission" date="2016-11" db="EMBL/GenBank/DDBJ databases">
        <authorList>
            <person name="Varghese N."/>
            <person name="Submissions S."/>
        </authorList>
    </citation>
    <scope>NUCLEOTIDE SEQUENCE [LARGE SCALE GENOMIC DNA]</scope>
    <source>
        <strain evidence="2">DSM 1811</strain>
    </source>
</reference>
<dbReference type="RefSeq" id="WP_072972192.1">
    <property type="nucleotide sequence ID" value="NZ_FRBY01000003.1"/>
</dbReference>
<gene>
    <name evidence="1" type="ORF">SAMN05444366_2175</name>
</gene>
<dbReference type="Proteomes" id="UP000184121">
    <property type="component" value="Unassembled WGS sequence"/>
</dbReference>
<dbReference type="EMBL" id="FRBY01000003">
    <property type="protein sequence ID" value="SHM04910.1"/>
    <property type="molecule type" value="Genomic_DNA"/>
</dbReference>
<accession>A0A1M7FLP9</accession>
<evidence type="ECO:0000313" key="1">
    <source>
        <dbReference type="EMBL" id="SHM04910.1"/>
    </source>
</evidence>